<comment type="similarity">
    <text evidence="2 9">Belongs to the Tim17/Tim22/Tim23 family.</text>
</comment>
<keyword evidence="5 9" id="KW-0999">Mitochondrion inner membrane</keyword>
<dbReference type="GO" id="GO:0030943">
    <property type="term" value="F:mitochondrion targeting sequence binding"/>
    <property type="evidence" value="ECO:0007669"/>
    <property type="project" value="TreeGrafter"/>
</dbReference>
<dbReference type="GO" id="GO:0045039">
    <property type="term" value="P:protein insertion into mitochondrial inner membrane"/>
    <property type="evidence" value="ECO:0007669"/>
    <property type="project" value="UniProtKB-UniRule"/>
</dbReference>
<organism evidence="10 11">
    <name type="scientific">Boothiomyces macroporosus</name>
    <dbReference type="NCBI Taxonomy" id="261099"/>
    <lineage>
        <taxon>Eukaryota</taxon>
        <taxon>Fungi</taxon>
        <taxon>Fungi incertae sedis</taxon>
        <taxon>Chytridiomycota</taxon>
        <taxon>Chytridiomycota incertae sedis</taxon>
        <taxon>Chytridiomycetes</taxon>
        <taxon>Rhizophydiales</taxon>
        <taxon>Terramycetaceae</taxon>
        <taxon>Boothiomyces</taxon>
    </lineage>
</organism>
<comment type="subunit">
    <text evidence="9">Component of the TIM22 complex.</text>
</comment>
<keyword evidence="8 9" id="KW-0472">Membrane</keyword>
<evidence type="ECO:0000256" key="5">
    <source>
        <dbReference type="ARBA" id="ARBA00022792"/>
    </source>
</evidence>
<name>A0AAD5Y7P0_9FUNG</name>
<comment type="subcellular location">
    <subcellularLocation>
        <location evidence="1 9">Mitochondrion inner membrane</location>
        <topology evidence="1 9">Multi-pass membrane protein</topology>
    </subcellularLocation>
</comment>
<evidence type="ECO:0000256" key="1">
    <source>
        <dbReference type="ARBA" id="ARBA00004448"/>
    </source>
</evidence>
<keyword evidence="9" id="KW-0813">Transport</keyword>
<evidence type="ECO:0000256" key="2">
    <source>
        <dbReference type="ARBA" id="ARBA00008444"/>
    </source>
</evidence>
<keyword evidence="4 9" id="KW-0812">Transmembrane</keyword>
<gene>
    <name evidence="10" type="primary">TIM22</name>
    <name evidence="10" type="ORF">HK103_005086</name>
</gene>
<dbReference type="Pfam" id="PF02466">
    <property type="entry name" value="Tim17"/>
    <property type="match status" value="1"/>
</dbReference>
<dbReference type="PANTHER" id="PTHR14110:SF0">
    <property type="entry name" value="MITOCHONDRIAL IMPORT INNER MEMBRANE TRANSLOCASE SUBUNIT TIM22"/>
    <property type="match status" value="1"/>
</dbReference>
<dbReference type="PANTHER" id="PTHR14110">
    <property type="entry name" value="MITOCHONDRIAL IMPORT INNER MEMBRANE TRANSLOCASE SUBUNIT TIM22"/>
    <property type="match status" value="1"/>
</dbReference>
<dbReference type="GO" id="GO:0042721">
    <property type="term" value="C:TIM22 mitochondrial import inner membrane insertion complex"/>
    <property type="evidence" value="ECO:0007669"/>
    <property type="project" value="UniProtKB-UniRule"/>
</dbReference>
<protein>
    <recommendedName>
        <fullName evidence="3 9">Mitochondrial import inner membrane translocase subunit TIM22</fullName>
    </recommendedName>
</protein>
<keyword evidence="9" id="KW-0811">Translocation</keyword>
<comment type="caution">
    <text evidence="10">The sequence shown here is derived from an EMBL/GenBank/DDBJ whole genome shotgun (WGS) entry which is preliminary data.</text>
</comment>
<accession>A0AAD5Y7P0</accession>
<reference evidence="10" key="1">
    <citation type="submission" date="2020-05" db="EMBL/GenBank/DDBJ databases">
        <title>Phylogenomic resolution of chytrid fungi.</title>
        <authorList>
            <person name="Stajich J.E."/>
            <person name="Amses K."/>
            <person name="Simmons R."/>
            <person name="Seto K."/>
            <person name="Myers J."/>
            <person name="Bonds A."/>
            <person name="Quandt C.A."/>
            <person name="Barry K."/>
            <person name="Liu P."/>
            <person name="Grigoriev I."/>
            <person name="Longcore J.E."/>
            <person name="James T.Y."/>
        </authorList>
    </citation>
    <scope>NUCLEOTIDE SEQUENCE</scope>
    <source>
        <strain evidence="10">PLAUS21</strain>
    </source>
</reference>
<evidence type="ECO:0000256" key="7">
    <source>
        <dbReference type="ARBA" id="ARBA00023128"/>
    </source>
</evidence>
<proteinExistence type="inferred from homology"/>
<dbReference type="EMBL" id="JADGKB010000045">
    <property type="protein sequence ID" value="KAJ3256842.1"/>
    <property type="molecule type" value="Genomic_DNA"/>
</dbReference>
<comment type="function">
    <text evidence="9">Essential core component of the TIM22 complex, a complex that mediates the import and insertion of multi-pass transmembrane proteins into the mitochondrial inner membrane. In the TIM22 complex, it constitutes the voltage-activated and signal-gated channel. Forms a twin-pore translocase that uses the membrane potential as external driving force in 2 voltage-dependent steps.</text>
</comment>
<feature type="transmembrane region" description="Helical" evidence="9">
    <location>
        <begin position="21"/>
        <end position="47"/>
    </location>
</feature>
<keyword evidence="9" id="KW-0653">Protein transport</keyword>
<sequence length="162" mass="17468">MSQDQEEMMQLKAMKFAQQELMNSCPAKTLIGAAMGFAMGGLFGLFMSSADNALDDKFLRLSVREQTAITFKEMGAKAMSSAKSFGVLTAIFVSSECAIETIRGKDDQYNQLLSGCFTGAFLSRTGKSLLILAGVQAMGIGCVGFAAFSAAIETYMHRTRHN</sequence>
<evidence type="ECO:0000256" key="8">
    <source>
        <dbReference type="ARBA" id="ARBA00023136"/>
    </source>
</evidence>
<evidence type="ECO:0000313" key="10">
    <source>
        <dbReference type="EMBL" id="KAJ3256842.1"/>
    </source>
</evidence>
<keyword evidence="7 9" id="KW-0496">Mitochondrion</keyword>
<evidence type="ECO:0000256" key="4">
    <source>
        <dbReference type="ARBA" id="ARBA00022692"/>
    </source>
</evidence>
<feature type="transmembrane region" description="Helical" evidence="9">
    <location>
        <begin position="129"/>
        <end position="152"/>
    </location>
</feature>
<evidence type="ECO:0000313" key="11">
    <source>
        <dbReference type="Proteomes" id="UP001210925"/>
    </source>
</evidence>
<dbReference type="AlphaFoldDB" id="A0AAD5Y7P0"/>
<evidence type="ECO:0000256" key="6">
    <source>
        <dbReference type="ARBA" id="ARBA00022989"/>
    </source>
</evidence>
<dbReference type="InterPro" id="IPR039175">
    <property type="entry name" value="TIM22"/>
</dbReference>
<dbReference type="Proteomes" id="UP001210925">
    <property type="component" value="Unassembled WGS sequence"/>
</dbReference>
<evidence type="ECO:0000256" key="9">
    <source>
        <dbReference type="RuleBase" id="RU367038"/>
    </source>
</evidence>
<keyword evidence="6 9" id="KW-1133">Transmembrane helix</keyword>
<keyword evidence="11" id="KW-1185">Reference proteome</keyword>
<dbReference type="GO" id="GO:0008320">
    <property type="term" value="F:protein transmembrane transporter activity"/>
    <property type="evidence" value="ECO:0007669"/>
    <property type="project" value="UniProtKB-UniRule"/>
</dbReference>
<evidence type="ECO:0000256" key="3">
    <source>
        <dbReference type="ARBA" id="ARBA00020722"/>
    </source>
</evidence>